<sequence>MAKKNGKRAQQKRSDQDQAVVVVCRGGDCGSRHKHPQTDHQGQLRRIRDGVEPAAQVIVSRCLDACDHSNVVVILPDAAGRAEGAGPVWIGEANDADTTQDIIDWVTAGQPAGPGRPALVDIREFTPTRQSRHELDHEAIP</sequence>
<evidence type="ECO:0000313" key="2">
    <source>
        <dbReference type="Proteomes" id="UP001232725"/>
    </source>
</evidence>
<reference evidence="1 2" key="1">
    <citation type="submission" date="2023-08" db="EMBL/GenBank/DDBJ databases">
        <title>Arthrobacter horti sp. nov., isolated from forest soil.</title>
        <authorList>
            <person name="Park M."/>
        </authorList>
    </citation>
    <scope>NUCLEOTIDE SEQUENCE [LARGE SCALE GENOMIC DNA]</scope>
    <source>
        <strain evidence="1 2">YJM1</strain>
    </source>
</reference>
<proteinExistence type="predicted"/>
<protein>
    <submittedName>
        <fullName evidence="1">(2Fe-2S) ferredoxin domain-containing protein</fullName>
    </submittedName>
</protein>
<keyword evidence="2" id="KW-1185">Reference proteome</keyword>
<evidence type="ECO:0000313" key="1">
    <source>
        <dbReference type="EMBL" id="MDP5228656.1"/>
    </source>
</evidence>
<organism evidence="1 2">
    <name type="scientific">Arthrobacter horti</name>
    <dbReference type="NCBI Taxonomy" id="3068273"/>
    <lineage>
        <taxon>Bacteria</taxon>
        <taxon>Bacillati</taxon>
        <taxon>Actinomycetota</taxon>
        <taxon>Actinomycetes</taxon>
        <taxon>Micrococcales</taxon>
        <taxon>Micrococcaceae</taxon>
        <taxon>Arthrobacter</taxon>
    </lineage>
</organism>
<comment type="caution">
    <text evidence="1">The sequence shown here is derived from an EMBL/GenBank/DDBJ whole genome shotgun (WGS) entry which is preliminary data.</text>
</comment>
<dbReference type="EMBL" id="JAVALS010000020">
    <property type="protein sequence ID" value="MDP5228656.1"/>
    <property type="molecule type" value="Genomic_DNA"/>
</dbReference>
<gene>
    <name evidence="1" type="ORF">Q9R02_15975</name>
</gene>
<name>A0ABT9ISS4_9MICC</name>
<accession>A0ABT9ISS4</accession>
<dbReference type="RefSeq" id="WP_305997701.1">
    <property type="nucleotide sequence ID" value="NZ_JAVALS010000020.1"/>
</dbReference>
<dbReference type="Proteomes" id="UP001232725">
    <property type="component" value="Unassembled WGS sequence"/>
</dbReference>